<keyword evidence="2" id="KW-1133">Transmembrane helix</keyword>
<feature type="transmembrane region" description="Helical" evidence="2">
    <location>
        <begin position="62"/>
        <end position="83"/>
    </location>
</feature>
<keyword evidence="2" id="KW-0472">Membrane</keyword>
<gene>
    <name evidence="3" type="ORF">CAK95_19625</name>
</gene>
<evidence type="ECO:0000313" key="4">
    <source>
        <dbReference type="Proteomes" id="UP000194137"/>
    </source>
</evidence>
<evidence type="ECO:0000256" key="1">
    <source>
        <dbReference type="SAM" id="MobiDB-lite"/>
    </source>
</evidence>
<evidence type="ECO:0000313" key="3">
    <source>
        <dbReference type="EMBL" id="ARQ01059.1"/>
    </source>
</evidence>
<dbReference type="AlphaFoldDB" id="A0A1W6ZUF0"/>
<organism evidence="3 4">
    <name type="scientific">Pseudorhodoplanes sinuspersici</name>
    <dbReference type="NCBI Taxonomy" id="1235591"/>
    <lineage>
        <taxon>Bacteria</taxon>
        <taxon>Pseudomonadati</taxon>
        <taxon>Pseudomonadota</taxon>
        <taxon>Alphaproteobacteria</taxon>
        <taxon>Hyphomicrobiales</taxon>
        <taxon>Pseudorhodoplanes</taxon>
    </lineage>
</organism>
<proteinExistence type="predicted"/>
<sequence>MHEGDARFAIGRKLPATEGSGFVVTKKDRLANFAMHSILNRSRKADRRTMLRKLTRTMRLKAAAFVAVLYALTVLAPHAAIAFSGPNGMPHCFSGQMSVSAHQHGASQTTHPHADGKAHSHEDPSRSSDSSEDKGPPASCCGLFSCSAIIQEPREFLPASARASSVALVLPDLVHGQGPDRINRPPIA</sequence>
<dbReference type="Proteomes" id="UP000194137">
    <property type="component" value="Chromosome"/>
</dbReference>
<dbReference type="STRING" id="1235591.CAK95_19625"/>
<accession>A0A1W6ZUF0</accession>
<evidence type="ECO:0000256" key="2">
    <source>
        <dbReference type="SAM" id="Phobius"/>
    </source>
</evidence>
<feature type="compositionally biased region" description="Polar residues" evidence="1">
    <location>
        <begin position="95"/>
        <end position="111"/>
    </location>
</feature>
<protein>
    <submittedName>
        <fullName evidence="3">Uncharacterized protein</fullName>
    </submittedName>
</protein>
<dbReference type="EMBL" id="CP021112">
    <property type="protein sequence ID" value="ARQ01059.1"/>
    <property type="molecule type" value="Genomic_DNA"/>
</dbReference>
<name>A0A1W6ZUF0_9HYPH</name>
<feature type="region of interest" description="Disordered" evidence="1">
    <location>
        <begin position="94"/>
        <end position="136"/>
    </location>
</feature>
<keyword evidence="2" id="KW-0812">Transmembrane</keyword>
<keyword evidence="4" id="KW-1185">Reference proteome</keyword>
<feature type="compositionally biased region" description="Basic and acidic residues" evidence="1">
    <location>
        <begin position="112"/>
        <end position="135"/>
    </location>
</feature>
<reference evidence="3 4" key="1">
    <citation type="submission" date="2017-05" db="EMBL/GenBank/DDBJ databases">
        <title>Full genome sequence of Pseudorhodoplanes sinuspersici.</title>
        <authorList>
            <person name="Dastgheib S.M.M."/>
            <person name="Shavandi M."/>
            <person name="Tirandaz H."/>
        </authorList>
    </citation>
    <scope>NUCLEOTIDE SEQUENCE [LARGE SCALE GENOMIC DNA]</scope>
    <source>
        <strain evidence="3 4">RIPI110</strain>
    </source>
</reference>
<dbReference type="KEGG" id="psin:CAK95_19625"/>